<comment type="similarity">
    <text evidence="1">Belongs to the FAD-binding monooxygenase family.</text>
</comment>
<dbReference type="Pfam" id="PF13450">
    <property type="entry name" value="NAD_binding_8"/>
    <property type="match status" value="1"/>
</dbReference>
<reference evidence="2" key="1">
    <citation type="journal article" date="2020" name="Stud. Mycol.">
        <title>101 Dothideomycetes genomes: a test case for predicting lifestyles and emergence of pathogens.</title>
        <authorList>
            <person name="Haridas S."/>
            <person name="Albert R."/>
            <person name="Binder M."/>
            <person name="Bloem J."/>
            <person name="Labutti K."/>
            <person name="Salamov A."/>
            <person name="Andreopoulos B."/>
            <person name="Baker S."/>
            <person name="Barry K."/>
            <person name="Bills G."/>
            <person name="Bluhm B."/>
            <person name="Cannon C."/>
            <person name="Castanera R."/>
            <person name="Culley D."/>
            <person name="Daum C."/>
            <person name="Ezra D."/>
            <person name="Gonzalez J."/>
            <person name="Henrissat B."/>
            <person name="Kuo A."/>
            <person name="Liang C."/>
            <person name="Lipzen A."/>
            <person name="Lutzoni F."/>
            <person name="Magnuson J."/>
            <person name="Mondo S."/>
            <person name="Nolan M."/>
            <person name="Ohm R."/>
            <person name="Pangilinan J."/>
            <person name="Park H.-J."/>
            <person name="Ramirez L."/>
            <person name="Alfaro M."/>
            <person name="Sun H."/>
            <person name="Tritt A."/>
            <person name="Yoshinaga Y."/>
            <person name="Zwiers L.-H."/>
            <person name="Turgeon B."/>
            <person name="Goodwin S."/>
            <person name="Spatafora J."/>
            <person name="Crous P."/>
            <person name="Grigoriev I."/>
        </authorList>
    </citation>
    <scope>NUCLEOTIDE SEQUENCE</scope>
    <source>
        <strain evidence="2">SCOH1-5</strain>
    </source>
</reference>
<name>A0A6A6F731_9PEZI</name>
<dbReference type="PANTHER" id="PTHR42877:SF1">
    <property type="entry name" value="FAD-BINDING MONOOXYGENASE STCW"/>
    <property type="match status" value="1"/>
</dbReference>
<dbReference type="InterPro" id="IPR051209">
    <property type="entry name" value="FAD-bind_Monooxygenase_sf"/>
</dbReference>
<dbReference type="Proteomes" id="UP000799539">
    <property type="component" value="Unassembled WGS sequence"/>
</dbReference>
<dbReference type="PANTHER" id="PTHR42877">
    <property type="entry name" value="L-ORNITHINE N(5)-MONOOXYGENASE-RELATED"/>
    <property type="match status" value="1"/>
</dbReference>
<dbReference type="EMBL" id="ML992694">
    <property type="protein sequence ID" value="KAF2208421.1"/>
    <property type="molecule type" value="Genomic_DNA"/>
</dbReference>
<evidence type="ECO:0000256" key="1">
    <source>
        <dbReference type="ARBA" id="ARBA00010139"/>
    </source>
</evidence>
<dbReference type="AlphaFoldDB" id="A0A6A6F731"/>
<proteinExistence type="inferred from homology"/>
<accession>A0A6A6F731</accession>
<organism evidence="2 3">
    <name type="scientific">Cercospora zeae-maydis SCOH1-5</name>
    <dbReference type="NCBI Taxonomy" id="717836"/>
    <lineage>
        <taxon>Eukaryota</taxon>
        <taxon>Fungi</taxon>
        <taxon>Dikarya</taxon>
        <taxon>Ascomycota</taxon>
        <taxon>Pezizomycotina</taxon>
        <taxon>Dothideomycetes</taxon>
        <taxon>Dothideomycetidae</taxon>
        <taxon>Mycosphaerellales</taxon>
        <taxon>Mycosphaerellaceae</taxon>
        <taxon>Cercospora</taxon>
    </lineage>
</organism>
<evidence type="ECO:0000313" key="3">
    <source>
        <dbReference type="Proteomes" id="UP000799539"/>
    </source>
</evidence>
<dbReference type="SUPFAM" id="SSF51905">
    <property type="entry name" value="FAD/NAD(P)-binding domain"/>
    <property type="match status" value="2"/>
</dbReference>
<protein>
    <submittedName>
        <fullName evidence="2">Uncharacterized protein</fullName>
    </submittedName>
</protein>
<evidence type="ECO:0000313" key="2">
    <source>
        <dbReference type="EMBL" id="KAF2208421.1"/>
    </source>
</evidence>
<sequence length="611" mass="68605">MVLHVKIDNDGIDENAPGGKFGYRIGHTLGDYSVPDRILNADDDRPVKILTVGAGISGILMAYLLQRDCKNVEHIIYEKNGDIGGTWLENRYPGCACDVPSHAYTYAFALNADWPAYLSGSDDIFRYLTRVVQCFDLRKYMRFNSAVEHSEWIEEEGKWLVVIRDLLTGARLTEKCDILIGANGLLNSWKWPEEVKGLHDFKGRLVHTARWPDDYTEKEWAHERVAVLGSGASAIQVVPSMQSQAKSMDLYIRSPVWFAELAGHGGENTDYDDAQREKLRTNPSDLLSTAKEIEGGLNQGAGIKALMPNSAEAKAATAHVASRMREFIQDEKLYDLLTPSFPLGCRRLTPGNPFMRAVQKSNVTVHRSAVVEVRGNTVIDTEGSQVEVDTLVCATGFDTSYVPKYSLQGRNGVLLSKKWAEVPEGYMGMMVPDFPNYFMFQGPTFPVANGSVMGPLQTVGAYIVQMVKKMQHESIHSFDPKHDVTDQFNKHTQAWLAGSAWADRTCRSWYKNNETGRVHSIWPGSSLHYCEMIARPRYEDFSIKYEHTQNMFAFMGLGFTKDQVEGGDLSPYMNANVLETVFSDFRGDADEDFRVHDRKNRVNDFPAPTTA</sequence>
<dbReference type="OrthoDB" id="74360at2759"/>
<dbReference type="InterPro" id="IPR036188">
    <property type="entry name" value="FAD/NAD-bd_sf"/>
</dbReference>
<dbReference type="Gene3D" id="3.50.50.60">
    <property type="entry name" value="FAD/NAD(P)-binding domain"/>
    <property type="match status" value="2"/>
</dbReference>
<keyword evidence="3" id="KW-1185">Reference proteome</keyword>
<gene>
    <name evidence="2" type="ORF">CERZMDRAFT_49440</name>
</gene>